<organism evidence="4 5">
    <name type="scientific">Nocardioides aromaticivorans</name>
    <dbReference type="NCBI Taxonomy" id="200618"/>
    <lineage>
        <taxon>Bacteria</taxon>
        <taxon>Bacillati</taxon>
        <taxon>Actinomycetota</taxon>
        <taxon>Actinomycetes</taxon>
        <taxon>Propionibacteriales</taxon>
        <taxon>Nocardioidaceae</taxon>
        <taxon>Nocardioides</taxon>
    </lineage>
</organism>
<keyword evidence="2" id="KW-0732">Signal</keyword>
<proteinExistence type="predicted"/>
<evidence type="ECO:0000256" key="2">
    <source>
        <dbReference type="SAM" id="SignalP"/>
    </source>
</evidence>
<accession>A0A7Z0CN32</accession>
<comment type="caution">
    <text evidence="4">The sequence shown here is derived from an EMBL/GenBank/DDBJ whole genome shotgun (WGS) entry which is preliminary data.</text>
</comment>
<dbReference type="Proteomes" id="UP000562045">
    <property type="component" value="Unassembled WGS sequence"/>
</dbReference>
<dbReference type="InterPro" id="IPR012347">
    <property type="entry name" value="Ferritin-like"/>
</dbReference>
<feature type="chain" id="PRO_5038556407" evidence="2">
    <location>
        <begin position="20"/>
        <end position="226"/>
    </location>
</feature>
<dbReference type="EMBL" id="JACBZM010000001">
    <property type="protein sequence ID" value="NYI44758.1"/>
    <property type="molecule type" value="Genomic_DNA"/>
</dbReference>
<dbReference type="AlphaFoldDB" id="A0A7Z0CN32"/>
<reference evidence="4 5" key="1">
    <citation type="submission" date="2020-07" db="EMBL/GenBank/DDBJ databases">
        <title>Sequencing the genomes of 1000 actinobacteria strains.</title>
        <authorList>
            <person name="Klenk H.-P."/>
        </authorList>
    </citation>
    <scope>NUCLEOTIDE SEQUENCE [LARGE SCALE GENOMIC DNA]</scope>
    <source>
        <strain evidence="4 5">DSM 15131</strain>
    </source>
</reference>
<evidence type="ECO:0000259" key="3">
    <source>
        <dbReference type="Pfam" id="PF03713"/>
    </source>
</evidence>
<dbReference type="RefSeq" id="WP_179648526.1">
    <property type="nucleotide sequence ID" value="NZ_JACBZM010000001.1"/>
</dbReference>
<name>A0A7Z0CN32_9ACTN</name>
<feature type="signal peptide" evidence="2">
    <location>
        <begin position="1"/>
        <end position="19"/>
    </location>
</feature>
<evidence type="ECO:0000313" key="5">
    <source>
        <dbReference type="Proteomes" id="UP000562045"/>
    </source>
</evidence>
<feature type="domain" description="DUF305" evidence="3">
    <location>
        <begin position="71"/>
        <end position="223"/>
    </location>
</feature>
<evidence type="ECO:0000256" key="1">
    <source>
        <dbReference type="SAM" id="MobiDB-lite"/>
    </source>
</evidence>
<dbReference type="Gene3D" id="1.20.1260.10">
    <property type="match status" value="1"/>
</dbReference>
<sequence length="226" mass="23900">MSRSRSLSPAVLAVALALAAPSLSGCLEHEDDARAESGSGPAVIQPGGPGEDASTLAPDAEVDHGDVAHDDIAFVQMMIPHHGQALTMAELAPTRAQSRQVKALARRILAAQRPEILTMAAWLTEQGVAVPSANDDPAAFDHGEHGHASMHGMLTEKQLHALEDASGAEFDRLFLEGMIQHHQGAIEMADAVAKRGSDVRVTEMAEEMVVGQGAEVDRMEELLAQL</sequence>
<dbReference type="Pfam" id="PF03713">
    <property type="entry name" value="DUF305"/>
    <property type="match status" value="1"/>
</dbReference>
<dbReference type="InterPro" id="IPR005183">
    <property type="entry name" value="DUF305_CopM-like"/>
</dbReference>
<dbReference type="PANTHER" id="PTHR36933">
    <property type="entry name" value="SLL0788 PROTEIN"/>
    <property type="match status" value="1"/>
</dbReference>
<gene>
    <name evidence="4" type="ORF">BJ993_001838</name>
</gene>
<protein>
    <submittedName>
        <fullName evidence="4">Uncharacterized protein (DUF305 family)</fullName>
    </submittedName>
</protein>
<evidence type="ECO:0000313" key="4">
    <source>
        <dbReference type="EMBL" id="NYI44758.1"/>
    </source>
</evidence>
<dbReference type="PROSITE" id="PS51257">
    <property type="entry name" value="PROKAR_LIPOPROTEIN"/>
    <property type="match status" value="1"/>
</dbReference>
<feature type="region of interest" description="Disordered" evidence="1">
    <location>
        <begin position="30"/>
        <end position="58"/>
    </location>
</feature>
<dbReference type="PANTHER" id="PTHR36933:SF1">
    <property type="entry name" value="SLL0788 PROTEIN"/>
    <property type="match status" value="1"/>
</dbReference>